<feature type="transmembrane region" description="Helical" evidence="1">
    <location>
        <begin position="225"/>
        <end position="246"/>
    </location>
</feature>
<keyword evidence="1" id="KW-0472">Membrane</keyword>
<evidence type="ECO:0000256" key="1">
    <source>
        <dbReference type="SAM" id="Phobius"/>
    </source>
</evidence>
<reference evidence="2 3" key="1">
    <citation type="journal article" date="2019" name="Int. J. Syst. Evol. Microbiol.">
        <title>The Global Catalogue of Microorganisms (GCM) 10K type strain sequencing project: providing services to taxonomists for standard genome sequencing and annotation.</title>
        <authorList>
            <consortium name="The Broad Institute Genomics Platform"/>
            <consortium name="The Broad Institute Genome Sequencing Center for Infectious Disease"/>
            <person name="Wu L."/>
            <person name="Ma J."/>
        </authorList>
    </citation>
    <scope>NUCLEOTIDE SEQUENCE [LARGE SCALE GENOMIC DNA]</scope>
    <source>
        <strain evidence="2 3">JCM 11117</strain>
    </source>
</reference>
<dbReference type="RefSeq" id="WP_343942826.1">
    <property type="nucleotide sequence ID" value="NZ_BAAAHP010000108.1"/>
</dbReference>
<dbReference type="Pfam" id="PF03929">
    <property type="entry name" value="PepSY_TM"/>
    <property type="match status" value="1"/>
</dbReference>
<feature type="transmembrane region" description="Helical" evidence="1">
    <location>
        <begin position="32"/>
        <end position="54"/>
    </location>
</feature>
<gene>
    <name evidence="2" type="ORF">GCM10009559_38290</name>
</gene>
<protein>
    <submittedName>
        <fullName evidence="2">PepSY-associated TM helix domain-containing protein</fullName>
    </submittedName>
</protein>
<sequence>MSTDAEPTARPASEPSAGAASGWRGLVLRLHFYAGLLVGPFLLVAVATGVLYVLTPQLEDWLYSEQLRVEPSTQQLPLADQVRAAVAGGPGGELVAVRPAPEPGATTRVLFDDPALGDSERWTVFVDPGTGEPKGALVTYGTSGVLPLRTTIDQLHRNLMLGEPGRLYSELAASWLWVVALGGVALWVARWRARRAAGRAGVVDLVRPERGVPGRRRLVGPHGALGTWLLLGALFLSATGLTWSTYAGENVAALRASFGWQNPVLQTAVGGEHAAHRAAAAAGGGSGIVDPSLFDSVLGAARAAGIDDGRVEVALPAQVGAAWTVTEVGREWPTQVDAVAVDAASGAVVGEVRFADYPLMAKLTRWGIDAHMGVLFGWVNQLVLVAFGVGMIVLIVLGYRMWWQRRPTGGRAVPRGRLRAAGQPVVFAAVAAALVVGWFAPLFGISLLGFLAVDTVLGRRARRVPQPPRV</sequence>
<feature type="transmembrane region" description="Helical" evidence="1">
    <location>
        <begin position="382"/>
        <end position="403"/>
    </location>
</feature>
<accession>A0ABN1QH63</accession>
<dbReference type="Proteomes" id="UP001499967">
    <property type="component" value="Unassembled WGS sequence"/>
</dbReference>
<keyword evidence="1" id="KW-1133">Transmembrane helix</keyword>
<name>A0ABN1QH63_9PSEU</name>
<evidence type="ECO:0000313" key="3">
    <source>
        <dbReference type="Proteomes" id="UP001499967"/>
    </source>
</evidence>
<dbReference type="PANTHER" id="PTHR34219:SF1">
    <property type="entry name" value="PEPSY DOMAIN-CONTAINING PROTEIN"/>
    <property type="match status" value="1"/>
</dbReference>
<keyword evidence="1" id="KW-0812">Transmembrane</keyword>
<feature type="transmembrane region" description="Helical" evidence="1">
    <location>
        <begin position="424"/>
        <end position="453"/>
    </location>
</feature>
<feature type="transmembrane region" description="Helical" evidence="1">
    <location>
        <begin position="167"/>
        <end position="189"/>
    </location>
</feature>
<dbReference type="EMBL" id="BAAAHP010000108">
    <property type="protein sequence ID" value="GAA0942288.1"/>
    <property type="molecule type" value="Genomic_DNA"/>
</dbReference>
<keyword evidence="3" id="KW-1185">Reference proteome</keyword>
<comment type="caution">
    <text evidence="2">The sequence shown here is derived from an EMBL/GenBank/DDBJ whole genome shotgun (WGS) entry which is preliminary data.</text>
</comment>
<dbReference type="PANTHER" id="PTHR34219">
    <property type="entry name" value="IRON-REGULATED INNER MEMBRANE PROTEIN-RELATED"/>
    <property type="match status" value="1"/>
</dbReference>
<evidence type="ECO:0000313" key="2">
    <source>
        <dbReference type="EMBL" id="GAA0942288.1"/>
    </source>
</evidence>
<organism evidence="2 3">
    <name type="scientific">Pseudonocardia zijingensis</name>
    <dbReference type="NCBI Taxonomy" id="153376"/>
    <lineage>
        <taxon>Bacteria</taxon>
        <taxon>Bacillati</taxon>
        <taxon>Actinomycetota</taxon>
        <taxon>Actinomycetes</taxon>
        <taxon>Pseudonocardiales</taxon>
        <taxon>Pseudonocardiaceae</taxon>
        <taxon>Pseudonocardia</taxon>
    </lineage>
</organism>
<proteinExistence type="predicted"/>
<dbReference type="InterPro" id="IPR005625">
    <property type="entry name" value="PepSY-ass_TM"/>
</dbReference>